<keyword evidence="3" id="KW-1185">Reference proteome</keyword>
<name>A0A5B7IN83_PORTR</name>
<dbReference type="AlphaFoldDB" id="A0A5B7IN83"/>
<sequence>MPRAGPLERAGMPNTPTYDRPQRFSEANEWEPVRSKKARLMGRSKSKTRGRGWKGEREAKKARNNKEGKRDRWKCEVAWKKGERLKLENDSM</sequence>
<feature type="region of interest" description="Disordered" evidence="1">
    <location>
        <begin position="1"/>
        <end position="72"/>
    </location>
</feature>
<evidence type="ECO:0000313" key="2">
    <source>
        <dbReference type="EMBL" id="MPC82268.1"/>
    </source>
</evidence>
<organism evidence="2 3">
    <name type="scientific">Portunus trituberculatus</name>
    <name type="common">Swimming crab</name>
    <name type="synonym">Neptunus trituberculatus</name>
    <dbReference type="NCBI Taxonomy" id="210409"/>
    <lineage>
        <taxon>Eukaryota</taxon>
        <taxon>Metazoa</taxon>
        <taxon>Ecdysozoa</taxon>
        <taxon>Arthropoda</taxon>
        <taxon>Crustacea</taxon>
        <taxon>Multicrustacea</taxon>
        <taxon>Malacostraca</taxon>
        <taxon>Eumalacostraca</taxon>
        <taxon>Eucarida</taxon>
        <taxon>Decapoda</taxon>
        <taxon>Pleocyemata</taxon>
        <taxon>Brachyura</taxon>
        <taxon>Eubrachyura</taxon>
        <taxon>Portunoidea</taxon>
        <taxon>Portunidae</taxon>
        <taxon>Portuninae</taxon>
        <taxon>Portunus</taxon>
    </lineage>
</organism>
<dbReference type="EMBL" id="VSRR010059272">
    <property type="protein sequence ID" value="MPC82268.1"/>
    <property type="molecule type" value="Genomic_DNA"/>
</dbReference>
<comment type="caution">
    <text evidence="2">The sequence shown here is derived from an EMBL/GenBank/DDBJ whole genome shotgun (WGS) entry which is preliminary data.</text>
</comment>
<gene>
    <name evidence="2" type="ORF">E2C01_076923</name>
</gene>
<feature type="compositionally biased region" description="Basic and acidic residues" evidence="1">
    <location>
        <begin position="53"/>
        <end position="72"/>
    </location>
</feature>
<protein>
    <submittedName>
        <fullName evidence="2">Uncharacterized protein</fullName>
    </submittedName>
</protein>
<proteinExistence type="predicted"/>
<evidence type="ECO:0000313" key="3">
    <source>
        <dbReference type="Proteomes" id="UP000324222"/>
    </source>
</evidence>
<evidence type="ECO:0000256" key="1">
    <source>
        <dbReference type="SAM" id="MobiDB-lite"/>
    </source>
</evidence>
<feature type="compositionally biased region" description="Basic residues" evidence="1">
    <location>
        <begin position="35"/>
        <end position="52"/>
    </location>
</feature>
<accession>A0A5B7IN83</accession>
<dbReference type="Proteomes" id="UP000324222">
    <property type="component" value="Unassembled WGS sequence"/>
</dbReference>
<reference evidence="2" key="1">
    <citation type="submission" date="2019-05" db="EMBL/GenBank/DDBJ databases">
        <title>Another draft genome of Portunus trituberculatus and its Hox gene families provides insights of decapod evolution.</title>
        <authorList>
            <person name="Jeong J.-H."/>
            <person name="Song I."/>
            <person name="Kim S."/>
            <person name="Choi T."/>
            <person name="Kim D."/>
            <person name="Ryu S."/>
            <person name="Kim W."/>
        </authorList>
    </citation>
    <scope>NUCLEOTIDE SEQUENCE [LARGE SCALE GENOMIC DNA]</scope>
    <source>
        <tissue evidence="2">Muscle</tissue>
    </source>
</reference>